<evidence type="ECO:0000256" key="14">
    <source>
        <dbReference type="RuleBase" id="RU000687"/>
    </source>
</evidence>
<keyword evidence="5" id="KW-0770">Synapse</keyword>
<evidence type="ECO:0000256" key="5">
    <source>
        <dbReference type="ARBA" id="ARBA00023018"/>
    </source>
</evidence>
<gene>
    <name evidence="18" type="ORF">TCNE_LOCUS8438</name>
</gene>
<dbReference type="SUPFAM" id="SSF90112">
    <property type="entry name" value="Neurotransmitter-gated ion-channel transmembrane pore"/>
    <property type="match status" value="1"/>
</dbReference>
<organism evidence="19 20">
    <name type="scientific">Toxocara canis</name>
    <name type="common">Canine roundworm</name>
    <dbReference type="NCBI Taxonomy" id="6265"/>
    <lineage>
        <taxon>Eukaryota</taxon>
        <taxon>Metazoa</taxon>
        <taxon>Ecdysozoa</taxon>
        <taxon>Nematoda</taxon>
        <taxon>Chromadorea</taxon>
        <taxon>Rhabditida</taxon>
        <taxon>Spirurina</taxon>
        <taxon>Ascaridomorpha</taxon>
        <taxon>Ascaridoidea</taxon>
        <taxon>Toxocaridae</taxon>
        <taxon>Toxocara</taxon>
    </lineage>
</organism>
<evidence type="ECO:0000259" key="17">
    <source>
        <dbReference type="Pfam" id="PF02932"/>
    </source>
</evidence>
<keyword evidence="2" id="KW-1003">Cell membrane</keyword>
<dbReference type="EMBL" id="UYWY01019907">
    <property type="protein sequence ID" value="VDM39759.1"/>
    <property type="molecule type" value="Genomic_DNA"/>
</dbReference>
<dbReference type="GO" id="GO:0004888">
    <property type="term" value="F:transmembrane signaling receptor activity"/>
    <property type="evidence" value="ECO:0007669"/>
    <property type="project" value="InterPro"/>
</dbReference>
<evidence type="ECO:0000256" key="4">
    <source>
        <dbReference type="ARBA" id="ARBA00022989"/>
    </source>
</evidence>
<comment type="subcellular location">
    <subcellularLocation>
        <location evidence="13">Synaptic cell membrane</location>
        <topology evidence="13">Multi-pass membrane protein</topology>
    </subcellularLocation>
</comment>
<dbReference type="InterPro" id="IPR036719">
    <property type="entry name" value="Neuro-gated_channel_TM_sf"/>
</dbReference>
<dbReference type="Pfam" id="PF02931">
    <property type="entry name" value="Neur_chan_LBD"/>
    <property type="match status" value="2"/>
</dbReference>
<evidence type="ECO:0000313" key="19">
    <source>
        <dbReference type="Proteomes" id="UP000050794"/>
    </source>
</evidence>
<dbReference type="InterPro" id="IPR006202">
    <property type="entry name" value="Neur_chan_lig-bd"/>
</dbReference>
<evidence type="ECO:0000256" key="9">
    <source>
        <dbReference type="ARBA" id="ARBA00023170"/>
    </source>
</evidence>
<feature type="domain" description="Neurotransmitter-gated ion-channel ligand-binding" evidence="16">
    <location>
        <begin position="2"/>
        <end position="54"/>
    </location>
</feature>
<dbReference type="InterPro" id="IPR036734">
    <property type="entry name" value="Neur_chan_lig-bd_sf"/>
</dbReference>
<evidence type="ECO:0000256" key="15">
    <source>
        <dbReference type="SAM" id="MobiDB-lite"/>
    </source>
</evidence>
<keyword evidence="10" id="KW-0325">Glycoprotein</keyword>
<keyword evidence="3 14" id="KW-0812">Transmembrane</keyword>
<feature type="domain" description="Neurotransmitter-gated ion-channel transmembrane" evidence="17">
    <location>
        <begin position="175"/>
        <end position="469"/>
    </location>
</feature>
<dbReference type="GO" id="GO:0097060">
    <property type="term" value="C:synaptic membrane"/>
    <property type="evidence" value="ECO:0007669"/>
    <property type="project" value="UniProtKB-SubCell"/>
</dbReference>
<evidence type="ECO:0000256" key="8">
    <source>
        <dbReference type="ARBA" id="ARBA00023157"/>
    </source>
</evidence>
<feature type="transmembrane region" description="Helical" evidence="14">
    <location>
        <begin position="228"/>
        <end position="250"/>
    </location>
</feature>
<evidence type="ECO:0000256" key="12">
    <source>
        <dbReference type="ARBA" id="ARBA00023303"/>
    </source>
</evidence>
<dbReference type="CDD" id="cd19064">
    <property type="entry name" value="LGIC_TM_nAChR"/>
    <property type="match status" value="1"/>
</dbReference>
<comment type="similarity">
    <text evidence="14">Belongs to the ligand-gated ion channel (TC 1.A.9) family.</text>
</comment>
<dbReference type="PROSITE" id="PS00236">
    <property type="entry name" value="NEUROTR_ION_CHANNEL"/>
    <property type="match status" value="1"/>
</dbReference>
<dbReference type="InterPro" id="IPR018000">
    <property type="entry name" value="Neurotransmitter_ion_chnl_CS"/>
</dbReference>
<feature type="transmembrane region" description="Helical" evidence="14">
    <location>
        <begin position="167"/>
        <end position="191"/>
    </location>
</feature>
<evidence type="ECO:0000259" key="16">
    <source>
        <dbReference type="Pfam" id="PF02931"/>
    </source>
</evidence>
<evidence type="ECO:0000313" key="18">
    <source>
        <dbReference type="EMBL" id="VDM39759.1"/>
    </source>
</evidence>
<evidence type="ECO:0000256" key="2">
    <source>
        <dbReference type="ARBA" id="ARBA00022475"/>
    </source>
</evidence>
<evidence type="ECO:0000256" key="7">
    <source>
        <dbReference type="ARBA" id="ARBA00023136"/>
    </source>
</evidence>
<evidence type="ECO:0000256" key="11">
    <source>
        <dbReference type="ARBA" id="ARBA00023286"/>
    </source>
</evidence>
<dbReference type="AlphaFoldDB" id="A0A183UIW8"/>
<feature type="transmembrane region" description="Helical" evidence="14">
    <location>
        <begin position="197"/>
        <end position="216"/>
    </location>
</feature>
<reference evidence="20" key="1">
    <citation type="submission" date="2016-06" db="UniProtKB">
        <authorList>
            <consortium name="WormBaseParasite"/>
        </authorList>
    </citation>
    <scope>IDENTIFICATION</scope>
</reference>
<keyword evidence="8" id="KW-1015">Disulfide bond</keyword>
<evidence type="ECO:0000256" key="10">
    <source>
        <dbReference type="ARBA" id="ARBA00023180"/>
    </source>
</evidence>
<sequence length="489" mass="56790">MHEKDQVLTINGWLIHHWHDYRLEWNPAQYGNITMLHIPGQLIWLPDIILYNKSTWEPPVVYNSVCKMNIEWFPYDEQHCDMKFGSWTFGGTELDLHHLESDDVERVVVANDTEWRVEMGVDLSEYQESVEWDLMSAEGTRHKKWYPCCDYPSIDITYYLRIRRKKLFYTINLTTPCIGIAVLASFVFYLPSESHNKITLCISVLVSLTVFFLLLIEIVPPTSVHIPLIAKYLMFTMVMVTLSVVVTVFVQNVHYRSEYDPMPYWMRYLFIHFLGRYLVTYRNRAVIYRNAVYNWMNNTHGLDSPAERLHKQTKKAILEGDQSQNTKASKQRRLGKQNAAGSTYVKMLAPIIHKCGNQAIHGNTNRALLHLEKFRLSLHASATLKCSKISQPSNSYRFFRVSFVNENDTFSTSLDVVARAQANVRYIASTLAENSKNEQKRADWRFVAQVIDRILLISFSCTIFLGTAIAMLSVPSFRDRRLPLTTTSD</sequence>
<evidence type="ECO:0000256" key="1">
    <source>
        <dbReference type="ARBA" id="ARBA00022448"/>
    </source>
</evidence>
<keyword evidence="4 14" id="KW-1133">Transmembrane helix</keyword>
<evidence type="ECO:0000256" key="6">
    <source>
        <dbReference type="ARBA" id="ARBA00023065"/>
    </source>
</evidence>
<keyword evidence="11" id="KW-1071">Ligand-gated ion channel</keyword>
<dbReference type="Gene3D" id="1.20.58.390">
    <property type="entry name" value="Neurotransmitter-gated ion-channel transmembrane domain"/>
    <property type="match status" value="2"/>
</dbReference>
<keyword evidence="19" id="KW-1185">Reference proteome</keyword>
<dbReference type="FunFam" id="1.20.58.390:FF:000001">
    <property type="entry name" value="Neuronal nicotinic acetylcholine receptor subunit 3"/>
    <property type="match status" value="1"/>
</dbReference>
<dbReference type="FunFam" id="2.70.170.10:FF:000060">
    <property type="entry name" value="Nicotinic acetylcholine receptor subunit alpha4"/>
    <property type="match status" value="1"/>
</dbReference>
<dbReference type="InterPro" id="IPR006029">
    <property type="entry name" value="Neurotrans-gated_channel_TM"/>
</dbReference>
<feature type="domain" description="Neurotransmitter-gated ion-channel ligand-binding" evidence="16">
    <location>
        <begin position="55"/>
        <end position="165"/>
    </location>
</feature>
<dbReference type="InterPro" id="IPR006201">
    <property type="entry name" value="Neur_channel"/>
</dbReference>
<evidence type="ECO:0000313" key="20">
    <source>
        <dbReference type="WBParaSite" id="TCNE_0000843801-mRNA-1"/>
    </source>
</evidence>
<dbReference type="PRINTS" id="PR00252">
    <property type="entry name" value="NRIONCHANNEL"/>
</dbReference>
<dbReference type="Gene3D" id="2.70.170.10">
    <property type="entry name" value="Neurotransmitter-gated ion-channel ligand-binding domain"/>
    <property type="match status" value="2"/>
</dbReference>
<dbReference type="SUPFAM" id="SSF63712">
    <property type="entry name" value="Nicotinic receptor ligand binding domain-like"/>
    <property type="match status" value="1"/>
</dbReference>
<dbReference type="InterPro" id="IPR038050">
    <property type="entry name" value="Neuro_actylchol_rec"/>
</dbReference>
<feature type="region of interest" description="Disordered" evidence="15">
    <location>
        <begin position="318"/>
        <end position="338"/>
    </location>
</feature>
<feature type="transmembrane region" description="Helical" evidence="14">
    <location>
        <begin position="454"/>
        <end position="474"/>
    </location>
</feature>
<keyword evidence="1 14" id="KW-0813">Transport</keyword>
<protein>
    <submittedName>
        <fullName evidence="20">Acetylcholine receptor subunit alpha-type acr-16</fullName>
    </submittedName>
</protein>
<dbReference type="Pfam" id="PF02932">
    <property type="entry name" value="Neur_chan_memb"/>
    <property type="match status" value="1"/>
</dbReference>
<dbReference type="WBParaSite" id="TCNE_0000843801-mRNA-1">
    <property type="protein sequence ID" value="TCNE_0000843801-mRNA-1"/>
    <property type="gene ID" value="TCNE_0000843801"/>
</dbReference>
<keyword evidence="12 14" id="KW-0407">Ion channel</keyword>
<feature type="transmembrane region" description="Helical" evidence="14">
    <location>
        <begin position="262"/>
        <end position="279"/>
    </location>
</feature>
<keyword evidence="7 14" id="KW-0472">Membrane</keyword>
<keyword evidence="9" id="KW-0675">Receptor</keyword>
<reference evidence="18 19" key="2">
    <citation type="submission" date="2018-11" db="EMBL/GenBank/DDBJ databases">
        <authorList>
            <consortium name="Pathogen Informatics"/>
        </authorList>
    </citation>
    <scope>NUCLEOTIDE SEQUENCE [LARGE SCALE GENOMIC DNA]</scope>
</reference>
<name>A0A183UIW8_TOXCA</name>
<evidence type="ECO:0000256" key="13">
    <source>
        <dbReference type="ARBA" id="ARBA00034099"/>
    </source>
</evidence>
<dbReference type="Proteomes" id="UP000050794">
    <property type="component" value="Unassembled WGS sequence"/>
</dbReference>
<dbReference type="GO" id="GO:0005230">
    <property type="term" value="F:extracellular ligand-gated monoatomic ion channel activity"/>
    <property type="evidence" value="ECO:0007669"/>
    <property type="project" value="InterPro"/>
</dbReference>
<dbReference type="PANTHER" id="PTHR18945">
    <property type="entry name" value="NEUROTRANSMITTER GATED ION CHANNEL"/>
    <property type="match status" value="1"/>
</dbReference>
<proteinExistence type="inferred from homology"/>
<accession>A0A183UIW8</accession>
<evidence type="ECO:0000256" key="3">
    <source>
        <dbReference type="ARBA" id="ARBA00022692"/>
    </source>
</evidence>
<keyword evidence="6 14" id="KW-0406">Ion transport</keyword>